<dbReference type="AlphaFoldDB" id="A0A1Q8C2J0"/>
<dbReference type="Proteomes" id="UP000185596">
    <property type="component" value="Unassembled WGS sequence"/>
</dbReference>
<dbReference type="OrthoDB" id="9803716at2"/>
<dbReference type="STRING" id="1912961.BU204_34280"/>
<feature type="region of interest" description="Disordered" evidence="1">
    <location>
        <begin position="303"/>
        <end position="324"/>
    </location>
</feature>
<gene>
    <name evidence="2" type="ORF">BU204_34280</name>
</gene>
<organism evidence="2 3">
    <name type="scientific">Actinophytocola xanthii</name>
    <dbReference type="NCBI Taxonomy" id="1912961"/>
    <lineage>
        <taxon>Bacteria</taxon>
        <taxon>Bacillati</taxon>
        <taxon>Actinomycetota</taxon>
        <taxon>Actinomycetes</taxon>
        <taxon>Pseudonocardiales</taxon>
        <taxon>Pseudonocardiaceae</taxon>
    </lineage>
</organism>
<comment type="caution">
    <text evidence="2">The sequence shown here is derived from an EMBL/GenBank/DDBJ whole genome shotgun (WGS) entry which is preliminary data.</text>
</comment>
<dbReference type="Pfam" id="PF12083">
    <property type="entry name" value="DUF3560"/>
    <property type="match status" value="1"/>
</dbReference>
<accession>A0A1Q8C2J0</accession>
<dbReference type="RefSeq" id="WP_075129972.1">
    <property type="nucleotide sequence ID" value="NZ_MSIE01000095.1"/>
</dbReference>
<name>A0A1Q8C2J0_9PSEU</name>
<keyword evidence="3" id="KW-1185">Reference proteome</keyword>
<proteinExistence type="predicted"/>
<evidence type="ECO:0008006" key="4">
    <source>
        <dbReference type="Google" id="ProtNLM"/>
    </source>
</evidence>
<dbReference type="InterPro" id="IPR021944">
    <property type="entry name" value="DUF3560"/>
</dbReference>
<reference evidence="2 3" key="1">
    <citation type="submission" date="2016-12" db="EMBL/GenBank/DDBJ databases">
        <title>The draft genome sequence of Actinophytocola sp. 11-183.</title>
        <authorList>
            <person name="Wang W."/>
            <person name="Yuan L."/>
        </authorList>
    </citation>
    <scope>NUCLEOTIDE SEQUENCE [LARGE SCALE GENOMIC DNA]</scope>
    <source>
        <strain evidence="2 3">11-183</strain>
    </source>
</reference>
<protein>
    <recommendedName>
        <fullName evidence="4">DUF3560 domain-containing protein</fullName>
    </recommendedName>
</protein>
<evidence type="ECO:0000256" key="1">
    <source>
        <dbReference type="SAM" id="MobiDB-lite"/>
    </source>
</evidence>
<evidence type="ECO:0000313" key="3">
    <source>
        <dbReference type="Proteomes" id="UP000185596"/>
    </source>
</evidence>
<evidence type="ECO:0000313" key="2">
    <source>
        <dbReference type="EMBL" id="OLF08562.1"/>
    </source>
</evidence>
<dbReference type="EMBL" id="MSIE01000095">
    <property type="protein sequence ID" value="OLF08562.1"/>
    <property type="molecule type" value="Genomic_DNA"/>
</dbReference>
<sequence length="324" mass="37240">MTVEITHTYAEGTLLSGLSKPETRKGTPVRQILDDNVWTWRPEPGWFQRSSRNQLPRQWRIDNTADRLRQLGYEVTVTIDLTVRDMDEIEQERAERLDDRADALDAKATRRASAGHARIQSANEFFSGIPMGQPVIGEADRRRRARHLHTEMRGYALLNQAESAADRADTARRHMDRRYHPRKVLRRIARLETDLRKTQRHLTNAAENGHEAARERLQAACDKLATELAYWQKIHDQQVADGQVRVFTRDDINPGDWVYSDWPGGPHRVARVNPTTVSIETQRIHGTDTWWTNKVPYYEITNVRHADPQPPGPPQPADAASTET</sequence>